<dbReference type="SFLD" id="SFLDG01135">
    <property type="entry name" value="C1.5.6:_HAD__Beta-PGM__Phospha"/>
    <property type="match status" value="1"/>
</dbReference>
<dbReference type="NCBIfam" id="TIGR01509">
    <property type="entry name" value="HAD-SF-IA-v3"/>
    <property type="match status" value="1"/>
</dbReference>
<organism evidence="3 4">
    <name type="scientific">Stutzerimonas stutzeri</name>
    <name type="common">Pseudomonas stutzeri</name>
    <dbReference type="NCBI Taxonomy" id="316"/>
    <lineage>
        <taxon>Bacteria</taxon>
        <taxon>Pseudomonadati</taxon>
        <taxon>Pseudomonadota</taxon>
        <taxon>Gammaproteobacteria</taxon>
        <taxon>Pseudomonadales</taxon>
        <taxon>Pseudomonadaceae</taxon>
        <taxon>Stutzerimonas</taxon>
    </lineage>
</organism>
<dbReference type="GO" id="GO:0006281">
    <property type="term" value="P:DNA repair"/>
    <property type="evidence" value="ECO:0007669"/>
    <property type="project" value="TreeGrafter"/>
</dbReference>
<dbReference type="EMBL" id="POUT01000002">
    <property type="protein sequence ID" value="PNG10614.1"/>
    <property type="molecule type" value="Genomic_DNA"/>
</dbReference>
<dbReference type="SFLD" id="SFLDG01129">
    <property type="entry name" value="C1.5:_HAD__Beta-PGM__Phosphata"/>
    <property type="match status" value="1"/>
</dbReference>
<dbReference type="InterPro" id="IPR050155">
    <property type="entry name" value="HAD-like_hydrolase_sf"/>
</dbReference>
<dbReference type="InterPro" id="IPR036412">
    <property type="entry name" value="HAD-like_sf"/>
</dbReference>
<dbReference type="Gene3D" id="1.10.150.240">
    <property type="entry name" value="Putative phosphatase, domain 2"/>
    <property type="match status" value="1"/>
</dbReference>
<protein>
    <submittedName>
        <fullName evidence="3">HAD family hydrolase</fullName>
    </submittedName>
</protein>
<dbReference type="Gene3D" id="3.40.50.1000">
    <property type="entry name" value="HAD superfamily/HAD-like"/>
    <property type="match status" value="1"/>
</dbReference>
<sequence length="228" mass="25033">MNKYEVLIFDWDGTLVDSIARIVESIRVAAQSCDLPQRDDAAIKGIIGLALPEAIAVLYPQMADAARVEAFRQHYVEHYLALETQPSALYPGVAQALQGFRDAGYLLAVATGKGRRGLDRVLAGQGWEDFFDITRCADETASKPDPLMLHEILAYCGKRPEQALMIGDSVFDLQMAHRAGMDSVAVAYGAQPLEVLRQCRPRMAINRFAELGTWLRSTAGSEVNAYVG</sequence>
<evidence type="ECO:0000256" key="2">
    <source>
        <dbReference type="ARBA" id="ARBA00022723"/>
    </source>
</evidence>
<reference evidence="3 4" key="1">
    <citation type="submission" date="2018-01" db="EMBL/GenBank/DDBJ databases">
        <title>Denitrification phenotypes of diverse strains of Pseudomonas stutzeri.</title>
        <authorList>
            <person name="Milligan D.A."/>
            <person name="Bergaust L."/>
            <person name="Bakken L.R."/>
            <person name="Frostegard A."/>
        </authorList>
    </citation>
    <scope>NUCLEOTIDE SEQUENCE [LARGE SCALE GENOMIC DNA]</scope>
    <source>
        <strain evidence="3 4">24a75</strain>
    </source>
</reference>
<evidence type="ECO:0000313" key="3">
    <source>
        <dbReference type="EMBL" id="PNG10614.1"/>
    </source>
</evidence>
<dbReference type="AlphaFoldDB" id="A0A2N8T773"/>
<dbReference type="PANTHER" id="PTHR43434:SF24">
    <property type="entry name" value="HYDROLASE-RELATED"/>
    <property type="match status" value="1"/>
</dbReference>
<gene>
    <name evidence="3" type="ORF">CXK94_05265</name>
</gene>
<dbReference type="NCBIfam" id="TIGR01549">
    <property type="entry name" value="HAD-SF-IA-v1"/>
    <property type="match status" value="1"/>
</dbReference>
<dbReference type="InterPro" id="IPR023198">
    <property type="entry name" value="PGP-like_dom2"/>
</dbReference>
<keyword evidence="2" id="KW-0479">Metal-binding</keyword>
<dbReference type="GO" id="GO:0046872">
    <property type="term" value="F:metal ion binding"/>
    <property type="evidence" value="ECO:0007669"/>
    <property type="project" value="UniProtKB-KW"/>
</dbReference>
<dbReference type="GO" id="GO:0005829">
    <property type="term" value="C:cytosol"/>
    <property type="evidence" value="ECO:0007669"/>
    <property type="project" value="TreeGrafter"/>
</dbReference>
<name>A0A2N8T773_STUST</name>
<comment type="caution">
    <text evidence="3">The sequence shown here is derived from an EMBL/GenBank/DDBJ whole genome shotgun (WGS) entry which is preliminary data.</text>
</comment>
<dbReference type="Proteomes" id="UP000236023">
    <property type="component" value="Unassembled WGS sequence"/>
</dbReference>
<dbReference type="RefSeq" id="WP_037043137.1">
    <property type="nucleotide sequence ID" value="NZ_JAMOHU010000001.1"/>
</dbReference>
<dbReference type="SFLD" id="SFLDS00003">
    <property type="entry name" value="Haloacid_Dehalogenase"/>
    <property type="match status" value="1"/>
</dbReference>
<dbReference type="Pfam" id="PF13419">
    <property type="entry name" value="HAD_2"/>
    <property type="match status" value="1"/>
</dbReference>
<evidence type="ECO:0000313" key="4">
    <source>
        <dbReference type="Proteomes" id="UP000236023"/>
    </source>
</evidence>
<comment type="cofactor">
    <cofactor evidence="1">
        <name>Mg(2+)</name>
        <dbReference type="ChEBI" id="CHEBI:18420"/>
    </cofactor>
</comment>
<evidence type="ECO:0000256" key="1">
    <source>
        <dbReference type="ARBA" id="ARBA00001946"/>
    </source>
</evidence>
<dbReference type="InterPro" id="IPR041492">
    <property type="entry name" value="HAD_2"/>
</dbReference>
<dbReference type="InterPro" id="IPR006439">
    <property type="entry name" value="HAD-SF_hydro_IA"/>
</dbReference>
<dbReference type="GO" id="GO:0008967">
    <property type="term" value="F:phosphoglycolate phosphatase activity"/>
    <property type="evidence" value="ECO:0007669"/>
    <property type="project" value="TreeGrafter"/>
</dbReference>
<dbReference type="SUPFAM" id="SSF56784">
    <property type="entry name" value="HAD-like"/>
    <property type="match status" value="1"/>
</dbReference>
<proteinExistence type="predicted"/>
<accession>A0A2N8T773</accession>
<dbReference type="InterPro" id="IPR023214">
    <property type="entry name" value="HAD_sf"/>
</dbReference>
<keyword evidence="3" id="KW-0378">Hydrolase</keyword>
<dbReference type="PANTHER" id="PTHR43434">
    <property type="entry name" value="PHOSPHOGLYCOLATE PHOSPHATASE"/>
    <property type="match status" value="1"/>
</dbReference>